<evidence type="ECO:0000313" key="3">
    <source>
        <dbReference type="Proteomes" id="UP001164286"/>
    </source>
</evidence>
<sequence length="252" mass="28120">MSQRTDTDWEERHRLGLAVASNVVLSVEAKYCKLSIQPGSKSYTNIIKGIKYEAGTGRLVFFCWSERSSEETPTVEISHRLDGFPDLTTLERLQEAFQSLPDGDMLREQLNDKLATMYVDTRQPARNGVNSIISVYVHLKDHSPTEQPVTTESRQTEHDESLLRTPTTTPRLPGGPAALPHSDLACATPQLSQQTPQDTNGEDQEGTHTAPLESDYDDVDDDREGESDDGTGEQYLEDFLDFQADEGAEESR</sequence>
<evidence type="ECO:0000313" key="2">
    <source>
        <dbReference type="EMBL" id="KAI9639442.1"/>
    </source>
</evidence>
<keyword evidence="3" id="KW-1185">Reference proteome</keyword>
<proteinExistence type="predicted"/>
<reference evidence="2" key="1">
    <citation type="journal article" date="2022" name="G3 (Bethesda)">
        <title>High quality genome of the basidiomycete yeast Dioszegia hungarica PDD-24b-2 isolated from cloud water.</title>
        <authorList>
            <person name="Jarrige D."/>
            <person name="Haridas S."/>
            <person name="Bleykasten-Grosshans C."/>
            <person name="Joly M."/>
            <person name="Nadalig T."/>
            <person name="Sancelme M."/>
            <person name="Vuilleumier S."/>
            <person name="Grigoriev I.V."/>
            <person name="Amato P."/>
            <person name="Bringel F."/>
        </authorList>
    </citation>
    <scope>NUCLEOTIDE SEQUENCE</scope>
    <source>
        <strain evidence="2">PDD-24b-2</strain>
    </source>
</reference>
<organism evidence="2 3">
    <name type="scientific">Dioszegia hungarica</name>
    <dbReference type="NCBI Taxonomy" id="4972"/>
    <lineage>
        <taxon>Eukaryota</taxon>
        <taxon>Fungi</taxon>
        <taxon>Dikarya</taxon>
        <taxon>Basidiomycota</taxon>
        <taxon>Agaricomycotina</taxon>
        <taxon>Tremellomycetes</taxon>
        <taxon>Tremellales</taxon>
        <taxon>Bulleribasidiaceae</taxon>
        <taxon>Dioszegia</taxon>
    </lineage>
</organism>
<accession>A0AA38HFT7</accession>
<feature type="region of interest" description="Disordered" evidence="1">
    <location>
        <begin position="142"/>
        <end position="252"/>
    </location>
</feature>
<dbReference type="EMBL" id="JAKWFO010000001">
    <property type="protein sequence ID" value="KAI9639442.1"/>
    <property type="molecule type" value="Genomic_DNA"/>
</dbReference>
<comment type="caution">
    <text evidence="2">The sequence shown here is derived from an EMBL/GenBank/DDBJ whole genome shotgun (WGS) entry which is preliminary data.</text>
</comment>
<feature type="compositionally biased region" description="Low complexity" evidence="1">
    <location>
        <begin position="163"/>
        <end position="176"/>
    </location>
</feature>
<evidence type="ECO:0000256" key="1">
    <source>
        <dbReference type="SAM" id="MobiDB-lite"/>
    </source>
</evidence>
<name>A0AA38HFT7_9TREE</name>
<protein>
    <submittedName>
        <fullName evidence="2">Uncharacterized protein</fullName>
    </submittedName>
</protein>
<feature type="compositionally biased region" description="Acidic residues" evidence="1">
    <location>
        <begin position="214"/>
        <end position="252"/>
    </location>
</feature>
<feature type="compositionally biased region" description="Polar residues" evidence="1">
    <location>
        <begin position="189"/>
        <end position="199"/>
    </location>
</feature>
<gene>
    <name evidence="2" type="ORF">MKK02DRAFT_39739</name>
</gene>
<dbReference type="Proteomes" id="UP001164286">
    <property type="component" value="Unassembled WGS sequence"/>
</dbReference>
<dbReference type="RefSeq" id="XP_052949219.1">
    <property type="nucleotide sequence ID" value="XM_053090754.1"/>
</dbReference>
<dbReference type="AlphaFoldDB" id="A0AA38HFT7"/>
<dbReference type="GeneID" id="77729959"/>